<dbReference type="PROSITE" id="PS01124">
    <property type="entry name" value="HTH_ARAC_FAMILY_2"/>
    <property type="match status" value="1"/>
</dbReference>
<dbReference type="InterPro" id="IPR018060">
    <property type="entry name" value="HTH_AraC"/>
</dbReference>
<dbReference type="GO" id="GO:0043565">
    <property type="term" value="F:sequence-specific DNA binding"/>
    <property type="evidence" value="ECO:0007669"/>
    <property type="project" value="InterPro"/>
</dbReference>
<dbReference type="Gene3D" id="1.10.10.60">
    <property type="entry name" value="Homeodomain-like"/>
    <property type="match status" value="1"/>
</dbReference>
<evidence type="ECO:0000259" key="4">
    <source>
        <dbReference type="PROSITE" id="PS01124"/>
    </source>
</evidence>
<reference evidence="6" key="1">
    <citation type="submission" date="2009-02" db="EMBL/GenBank/DDBJ databases">
        <title>Annotation of Streptomyces viridochromogenes strain DSM 40736.</title>
        <authorList>
            <consortium name="The Broad Institute Genome Sequencing Platform"/>
            <consortium name="Broad Institute Microbial Sequencing Center"/>
            <person name="Fischbach M."/>
            <person name="Godfrey P."/>
            <person name="Ward D."/>
            <person name="Young S."/>
            <person name="Zeng Q."/>
            <person name="Koehrsen M."/>
            <person name="Alvarado L."/>
            <person name="Berlin A.M."/>
            <person name="Bochicchio J."/>
            <person name="Borenstein D."/>
            <person name="Chapman S.B."/>
            <person name="Chen Z."/>
            <person name="Engels R."/>
            <person name="Freedman E."/>
            <person name="Gellesch M."/>
            <person name="Goldberg J."/>
            <person name="Griggs A."/>
            <person name="Gujja S."/>
            <person name="Heilman E.R."/>
            <person name="Heiman D.I."/>
            <person name="Hepburn T.A."/>
            <person name="Howarth C."/>
            <person name="Jen D."/>
            <person name="Larson L."/>
            <person name="Lewis B."/>
            <person name="Mehta T."/>
            <person name="Park D."/>
            <person name="Pearson M."/>
            <person name="Richards J."/>
            <person name="Roberts A."/>
            <person name="Saif S."/>
            <person name="Shea T.D."/>
            <person name="Shenoy N."/>
            <person name="Sisk P."/>
            <person name="Stolte C."/>
            <person name="Sykes S.N."/>
            <person name="Thomson T."/>
            <person name="Walk T."/>
            <person name="White J."/>
            <person name="Yandava C."/>
            <person name="Straight P."/>
            <person name="Clardy J."/>
            <person name="Hung D."/>
            <person name="Kolter R."/>
            <person name="Mekalanos J."/>
            <person name="Walker S."/>
            <person name="Walsh C.T."/>
            <person name="Wieland-Brown L.C."/>
            <person name="Haas B."/>
            <person name="Nusbaum C."/>
            <person name="Birren B."/>
        </authorList>
    </citation>
    <scope>NUCLEOTIDE SEQUENCE [LARGE SCALE GENOMIC DNA]</scope>
    <source>
        <strain evidence="6">DSM 40736 / JCM 4977 / BCRC 1201 / Tue 494</strain>
    </source>
</reference>
<proteinExistence type="predicted"/>
<dbReference type="GO" id="GO:0003700">
    <property type="term" value="F:DNA-binding transcription factor activity"/>
    <property type="evidence" value="ECO:0007669"/>
    <property type="project" value="InterPro"/>
</dbReference>
<keyword evidence="1" id="KW-0805">Transcription regulation</keyword>
<evidence type="ECO:0000256" key="2">
    <source>
        <dbReference type="ARBA" id="ARBA00023125"/>
    </source>
</evidence>
<dbReference type="EMBL" id="GG657757">
    <property type="protein sequence ID" value="EFL36106.1"/>
    <property type="molecule type" value="Genomic_DNA"/>
</dbReference>
<dbReference type="eggNOG" id="COG2207">
    <property type="taxonomic scope" value="Bacteria"/>
</dbReference>
<keyword evidence="2" id="KW-0238">DNA-binding</keyword>
<keyword evidence="6" id="KW-1185">Reference proteome</keyword>
<protein>
    <submittedName>
        <fullName evidence="5">AraC-family transcriptional regulator</fullName>
    </submittedName>
</protein>
<dbReference type="SMART" id="SM00342">
    <property type="entry name" value="HTH_ARAC"/>
    <property type="match status" value="1"/>
</dbReference>
<dbReference type="Pfam" id="PF12833">
    <property type="entry name" value="HTH_18"/>
    <property type="match status" value="1"/>
</dbReference>
<dbReference type="InterPro" id="IPR037923">
    <property type="entry name" value="HTH-like"/>
</dbReference>
<dbReference type="HOGENOM" id="CLU_000445_88_2_11"/>
<evidence type="ECO:0000256" key="1">
    <source>
        <dbReference type="ARBA" id="ARBA00023015"/>
    </source>
</evidence>
<evidence type="ECO:0000313" key="6">
    <source>
        <dbReference type="Proteomes" id="UP000004184"/>
    </source>
</evidence>
<organism evidence="5 6">
    <name type="scientific">Streptomyces viridochromogenes (strain DSM 40736 / JCM 4977 / BCRC 1201 / Tue 494)</name>
    <dbReference type="NCBI Taxonomy" id="591159"/>
    <lineage>
        <taxon>Bacteria</taxon>
        <taxon>Bacillati</taxon>
        <taxon>Actinomycetota</taxon>
        <taxon>Actinomycetes</taxon>
        <taxon>Kitasatosporales</taxon>
        <taxon>Streptomycetaceae</taxon>
        <taxon>Streptomyces</taxon>
    </lineage>
</organism>
<evidence type="ECO:0000313" key="5">
    <source>
        <dbReference type="EMBL" id="EFL36106.1"/>
    </source>
</evidence>
<dbReference type="Proteomes" id="UP000004184">
    <property type="component" value="Unassembled WGS sequence"/>
</dbReference>
<evidence type="ECO:0000256" key="3">
    <source>
        <dbReference type="ARBA" id="ARBA00023163"/>
    </source>
</evidence>
<name>D9X5X5_STRVT</name>
<dbReference type="SUPFAM" id="SSF46689">
    <property type="entry name" value="Homeodomain-like"/>
    <property type="match status" value="2"/>
</dbReference>
<keyword evidence="3" id="KW-0804">Transcription</keyword>
<dbReference type="InterPro" id="IPR009057">
    <property type="entry name" value="Homeodomain-like_sf"/>
</dbReference>
<accession>D9X5X5</accession>
<dbReference type="PANTHER" id="PTHR43280">
    <property type="entry name" value="ARAC-FAMILY TRANSCRIPTIONAL REGULATOR"/>
    <property type="match status" value="1"/>
</dbReference>
<dbReference type="Pfam" id="PF02311">
    <property type="entry name" value="AraC_binding"/>
    <property type="match status" value="1"/>
</dbReference>
<dbReference type="AlphaFoldDB" id="D9X5X5"/>
<sequence length="297" mass="32746">MADIADRGLQGGDGIDTFPFPVELSVGGVGMQVGPMGTGRTWHADAPLERVHRIDFHVVMLFGEGPVRHMVDFTEYEATSGDLLWIRPGQVHRFSPTSEYRGTVLTMQPGFLPRATVEATGLYRYDLPPLLRPDPAGLAGLRNSLGQLRREYEDTSTLPLSLHIAVLRHSLTAFLLRLAHLAASAESVSRRSDSTFTRFRDAVERDFATNHSVSAYADALGYSRRTLVRAVRAATGDTPKAFIDKRVVLEAKRLLAHTELPIGRVGAAVGFPDAANFSKFFHQHTDQTPAVFRAELR</sequence>
<dbReference type="SUPFAM" id="SSF51215">
    <property type="entry name" value="Regulatory protein AraC"/>
    <property type="match status" value="1"/>
</dbReference>
<dbReference type="InterPro" id="IPR003313">
    <property type="entry name" value="AraC-bd"/>
</dbReference>
<dbReference type="STRING" id="591159.SSQG_06624"/>
<feature type="domain" description="HTH araC/xylS-type" evidence="4">
    <location>
        <begin position="197"/>
        <end position="295"/>
    </location>
</feature>
<dbReference type="OrthoDB" id="9799345at2"/>
<dbReference type="PANTHER" id="PTHR43280:SF32">
    <property type="entry name" value="TRANSCRIPTIONAL REGULATORY PROTEIN"/>
    <property type="match status" value="1"/>
</dbReference>
<dbReference type="RefSeq" id="WP_003994248.1">
    <property type="nucleotide sequence ID" value="NZ_GG657757.1"/>
</dbReference>
<gene>
    <name evidence="5" type="ORF">SSQG_06624</name>
</gene>